<proteinExistence type="predicted"/>
<name>A0ACB8UDF5_9APHY</name>
<evidence type="ECO:0000313" key="2">
    <source>
        <dbReference type="Proteomes" id="UP001055072"/>
    </source>
</evidence>
<reference evidence="1" key="1">
    <citation type="journal article" date="2021" name="Environ. Microbiol.">
        <title>Gene family expansions and transcriptome signatures uncover fungal adaptations to wood decay.</title>
        <authorList>
            <person name="Hage H."/>
            <person name="Miyauchi S."/>
            <person name="Viragh M."/>
            <person name="Drula E."/>
            <person name="Min B."/>
            <person name="Chaduli D."/>
            <person name="Navarro D."/>
            <person name="Favel A."/>
            <person name="Norest M."/>
            <person name="Lesage-Meessen L."/>
            <person name="Balint B."/>
            <person name="Merenyi Z."/>
            <person name="de Eugenio L."/>
            <person name="Morin E."/>
            <person name="Martinez A.T."/>
            <person name="Baldrian P."/>
            <person name="Stursova M."/>
            <person name="Martinez M.J."/>
            <person name="Novotny C."/>
            <person name="Magnuson J.K."/>
            <person name="Spatafora J.W."/>
            <person name="Maurice S."/>
            <person name="Pangilinan J."/>
            <person name="Andreopoulos W."/>
            <person name="LaButti K."/>
            <person name="Hundley H."/>
            <person name="Na H."/>
            <person name="Kuo A."/>
            <person name="Barry K."/>
            <person name="Lipzen A."/>
            <person name="Henrissat B."/>
            <person name="Riley R."/>
            <person name="Ahrendt S."/>
            <person name="Nagy L.G."/>
            <person name="Grigoriev I.V."/>
            <person name="Martin F."/>
            <person name="Rosso M.N."/>
        </authorList>
    </citation>
    <scope>NUCLEOTIDE SEQUENCE</scope>
    <source>
        <strain evidence="1">CBS 384.51</strain>
    </source>
</reference>
<dbReference type="EMBL" id="MU274904">
    <property type="protein sequence ID" value="KAI0092337.1"/>
    <property type="molecule type" value="Genomic_DNA"/>
</dbReference>
<organism evidence="1 2">
    <name type="scientific">Irpex rosettiformis</name>
    <dbReference type="NCBI Taxonomy" id="378272"/>
    <lineage>
        <taxon>Eukaryota</taxon>
        <taxon>Fungi</taxon>
        <taxon>Dikarya</taxon>
        <taxon>Basidiomycota</taxon>
        <taxon>Agaricomycotina</taxon>
        <taxon>Agaricomycetes</taxon>
        <taxon>Polyporales</taxon>
        <taxon>Irpicaceae</taxon>
        <taxon>Irpex</taxon>
    </lineage>
</organism>
<gene>
    <name evidence="1" type="ORF">BDY19DRAFT_929555</name>
</gene>
<sequence length="507" mass="56594">MDDTSKLEVWFQYKGDLASEIQATKNTYERTARTPSLIARFNSHLRSFALNVRKRREDKIVWGTGQIRASWVLEKDSGSYNYMHALFDLIPKTAIHQCPTKDISSITLRETDMPQRVIFVKGYNVLEALLTSAELTHTALEAARKPAMPSSIGSAAEAAAPAQSEEAAAIKNPLPAVGLSKDTSRLPTSMGAATSFSEQLPKVAQRSVSQIDMIQPTKDTTPSTAVSKKRKKEDEPPSSSSTPQPKRLKPSLAVPSLITQDSSRQTLSVSLDIPRFIVPPPPLTPFDNLPAPHNDTATHSEIPYEGYILPSISFQQYRVYTSDSQTTLVKSIQRHLGKTRTRLVEAMKELVAVRDELIEEKKERARLEKELEYGPERKREEVQPVFLPPSPPRSPRSTEPMSFEEANTDEEDLSSVVTQERSRRDALEKEKETMSAQITGLQEALLKEYTARKTAEQEVDNERRKRMQAERTSDPFKGIASATAPAFLEALNKLAQLTDKVMLAHGP</sequence>
<comment type="caution">
    <text evidence="1">The sequence shown here is derived from an EMBL/GenBank/DDBJ whole genome shotgun (WGS) entry which is preliminary data.</text>
</comment>
<evidence type="ECO:0000313" key="1">
    <source>
        <dbReference type="EMBL" id="KAI0092337.1"/>
    </source>
</evidence>
<dbReference type="Proteomes" id="UP001055072">
    <property type="component" value="Unassembled WGS sequence"/>
</dbReference>
<accession>A0ACB8UDF5</accession>
<protein>
    <submittedName>
        <fullName evidence="1">Uncharacterized protein</fullName>
    </submittedName>
</protein>
<keyword evidence="2" id="KW-1185">Reference proteome</keyword>